<dbReference type="InterPro" id="IPR001611">
    <property type="entry name" value="Leu-rich_rpt"/>
</dbReference>
<feature type="region of interest" description="Disordered" evidence="3">
    <location>
        <begin position="687"/>
        <end position="710"/>
    </location>
</feature>
<dbReference type="PANTHER" id="PTHR24366:SF96">
    <property type="entry name" value="LEUCINE RICH REPEAT CONTAINING 53"/>
    <property type="match status" value="1"/>
</dbReference>
<evidence type="ECO:0000313" key="6">
    <source>
        <dbReference type="Proteomes" id="UP000054995"/>
    </source>
</evidence>
<evidence type="ECO:0000256" key="4">
    <source>
        <dbReference type="SAM" id="SignalP"/>
    </source>
</evidence>
<gene>
    <name evidence="5" type="primary">IGFALS</name>
    <name evidence="5" type="ORF">T4D_2575</name>
</gene>
<evidence type="ECO:0000256" key="2">
    <source>
        <dbReference type="ARBA" id="ARBA00022737"/>
    </source>
</evidence>
<feature type="signal peptide" evidence="4">
    <location>
        <begin position="1"/>
        <end position="24"/>
    </location>
</feature>
<dbReference type="PROSITE" id="PS51450">
    <property type="entry name" value="LRR"/>
    <property type="match status" value="2"/>
</dbReference>
<dbReference type="OrthoDB" id="3639251at2759"/>
<reference evidence="5 6" key="1">
    <citation type="submission" date="2015-01" db="EMBL/GenBank/DDBJ databases">
        <title>Evolution of Trichinella species and genotypes.</title>
        <authorList>
            <person name="Korhonen P.K."/>
            <person name="Edoardo P."/>
            <person name="Giuseppe L.R."/>
            <person name="Gasser R.B."/>
        </authorList>
    </citation>
    <scope>NUCLEOTIDE SEQUENCE [LARGE SCALE GENOMIC DNA]</scope>
    <source>
        <strain evidence="5">ISS470</strain>
    </source>
</reference>
<keyword evidence="2" id="KW-0677">Repeat</keyword>
<dbReference type="InterPro" id="IPR032675">
    <property type="entry name" value="LRR_dom_sf"/>
</dbReference>
<dbReference type="PANTHER" id="PTHR24366">
    <property type="entry name" value="IG(IMMUNOGLOBULIN) AND LRR(LEUCINE RICH REPEAT) DOMAINS"/>
    <property type="match status" value="1"/>
</dbReference>
<feature type="chain" id="PRO_5006877899" evidence="4">
    <location>
        <begin position="25"/>
        <end position="718"/>
    </location>
</feature>
<dbReference type="SMART" id="SM00369">
    <property type="entry name" value="LRR_TYP"/>
    <property type="match status" value="10"/>
</dbReference>
<organism evidence="5 6">
    <name type="scientific">Trichinella pseudospiralis</name>
    <name type="common">Parasitic roundworm</name>
    <dbReference type="NCBI Taxonomy" id="6337"/>
    <lineage>
        <taxon>Eukaryota</taxon>
        <taxon>Metazoa</taxon>
        <taxon>Ecdysozoa</taxon>
        <taxon>Nematoda</taxon>
        <taxon>Enoplea</taxon>
        <taxon>Dorylaimia</taxon>
        <taxon>Trichinellida</taxon>
        <taxon>Trichinellidae</taxon>
        <taxon>Trichinella</taxon>
    </lineage>
</organism>
<feature type="compositionally biased region" description="Low complexity" evidence="3">
    <location>
        <begin position="687"/>
        <end position="701"/>
    </location>
</feature>
<accession>A0A0V1FDE8</accession>
<dbReference type="Pfam" id="PF13855">
    <property type="entry name" value="LRR_8"/>
    <property type="match status" value="4"/>
</dbReference>
<dbReference type="Gene3D" id="3.80.10.10">
    <property type="entry name" value="Ribonuclease Inhibitor"/>
    <property type="match status" value="3"/>
</dbReference>
<protein>
    <submittedName>
        <fullName evidence="5">Insulin-like growth factor-binding protein complex acid labile subunit</fullName>
    </submittedName>
</protein>
<keyword evidence="6" id="KW-1185">Reference proteome</keyword>
<dbReference type="AlphaFoldDB" id="A0A0V1FDE8"/>
<comment type="caution">
    <text evidence="5">The sequence shown here is derived from an EMBL/GenBank/DDBJ whole genome shotgun (WGS) entry which is preliminary data.</text>
</comment>
<proteinExistence type="predicted"/>
<evidence type="ECO:0000256" key="1">
    <source>
        <dbReference type="ARBA" id="ARBA00022614"/>
    </source>
</evidence>
<name>A0A0V1FDE8_TRIPS</name>
<sequence length="718" mass="80175">MMMIKAAVGIWSILLLVLFRLLVGHCPPPILVKPCVCISDQSWSKRGDDQRQLPTVVNVTCQHGKSWSRLRDALRPFRGGGYILQTLHLEKVHDAGGGRAGARGLFRNLHIGELLLHDCRLDRWRRDVFINTTVYAISIVGSKLNKISNRIFSRLVNLQEASFAYNQLSNLGHRGLRLGSGELMLLDLQHNQLSAVPRRALLGVGKLEILVLSHNKIHSLFKEDFENLPNLLAVELSHNPIIRVAPDAFVPLLALKHVGLAGIVCSDLSTALRFVLQRLVSLDISSTSIELPFLVSVGNASLEALVAQVKSDMSASDLASLTKLVDLDIRGSRHFRLRHVSATPSLASVQRLDVSETALTAPTTLAMFPNARTVFMNHNPTTTLSNRFVKANSQIRVLHMRHCEIRQISAHAFRPLRDTLDELNLSHNKLRWLNWRALLPLTALRLVDLSYNEFRDRALVRGRRSGSTVAYPLDRRILPTSVEELSLAGNGLRRVPVRCTSRLPELRRLNLAGNEIVSVQLQFYSNAKLTELNLNNNRISRLHPKAFAALNNLQHLNLGWNPLLSIGTVEFPAQLRYLGLTHARLKQIDNVYLSTLKHLHHLDLSFNGLKTIHATAVGESTSTLPASIVYLDLEGNPLDCSCQLLTLVDWLTVNAVTLSTSGTICYTPKSLRYLHPLRDLCWSSCQSDDTNTDNDTSSSSRGGDDFRNRDSLHFCKPI</sequence>
<keyword evidence="4" id="KW-0732">Signal</keyword>
<evidence type="ECO:0000256" key="3">
    <source>
        <dbReference type="SAM" id="MobiDB-lite"/>
    </source>
</evidence>
<dbReference type="InterPro" id="IPR003591">
    <property type="entry name" value="Leu-rich_rpt_typical-subtyp"/>
</dbReference>
<dbReference type="EMBL" id="JYDT01000123">
    <property type="protein sequence ID" value="KRY84090.1"/>
    <property type="molecule type" value="Genomic_DNA"/>
</dbReference>
<keyword evidence="1" id="KW-0433">Leucine-rich repeat</keyword>
<dbReference type="SUPFAM" id="SSF52058">
    <property type="entry name" value="L domain-like"/>
    <property type="match status" value="2"/>
</dbReference>
<evidence type="ECO:0000313" key="5">
    <source>
        <dbReference type="EMBL" id="KRY84090.1"/>
    </source>
</evidence>
<dbReference type="Proteomes" id="UP000054995">
    <property type="component" value="Unassembled WGS sequence"/>
</dbReference>